<dbReference type="AlphaFoldDB" id="A0A919SNX2"/>
<feature type="domain" description="N-acetyltransferase" evidence="1">
    <location>
        <begin position="157"/>
        <end position="293"/>
    </location>
</feature>
<proteinExistence type="predicted"/>
<evidence type="ECO:0000313" key="2">
    <source>
        <dbReference type="EMBL" id="GIM75006.1"/>
    </source>
</evidence>
<dbReference type="EMBL" id="BOQP01000022">
    <property type="protein sequence ID" value="GIM75006.1"/>
    <property type="molecule type" value="Genomic_DNA"/>
</dbReference>
<evidence type="ECO:0000313" key="3">
    <source>
        <dbReference type="Proteomes" id="UP000680865"/>
    </source>
</evidence>
<dbReference type="SUPFAM" id="SSF55729">
    <property type="entry name" value="Acyl-CoA N-acyltransferases (Nat)"/>
    <property type="match status" value="1"/>
</dbReference>
<dbReference type="GO" id="GO:0016747">
    <property type="term" value="F:acyltransferase activity, transferring groups other than amino-acyl groups"/>
    <property type="evidence" value="ECO:0007669"/>
    <property type="project" value="InterPro"/>
</dbReference>
<dbReference type="Gene3D" id="3.40.630.30">
    <property type="match status" value="1"/>
</dbReference>
<dbReference type="Proteomes" id="UP000680865">
    <property type="component" value="Unassembled WGS sequence"/>
</dbReference>
<dbReference type="RefSeq" id="WP_212999040.1">
    <property type="nucleotide sequence ID" value="NZ_BAAATW010000014.1"/>
</dbReference>
<comment type="caution">
    <text evidence="2">The sequence shown here is derived from an EMBL/GenBank/DDBJ whole genome shotgun (WGS) entry which is preliminary data.</text>
</comment>
<dbReference type="PROSITE" id="PS51186">
    <property type="entry name" value="GNAT"/>
    <property type="match status" value="1"/>
</dbReference>
<protein>
    <recommendedName>
        <fullName evidence="1">N-acetyltransferase domain-containing protein</fullName>
    </recommendedName>
</protein>
<keyword evidence="3" id="KW-1185">Reference proteome</keyword>
<dbReference type="Pfam" id="PF08445">
    <property type="entry name" value="FR47"/>
    <property type="match status" value="1"/>
</dbReference>
<dbReference type="InterPro" id="IPR013653">
    <property type="entry name" value="GCN5-like_dom"/>
</dbReference>
<sequence length="293" mass="30702">MALEDTDIFPRLERFYDAVPRDAAVAEEIGEFVLFVREGRGWPYYARPRLGGETPSAADVTAVRARQREVSAPEAFEWVHETTPDLLAVARSAGLDVLLAPLLVLDRAALVPELPIPGAAIRFLEPGSPSFATDIAATRAVGRLGFDAPASATSAAPSTATAGALTLDPAGPEQRDAVPQPSAEMIAEQERRHASGRCISAVVESPADGIVACGSVQRVDGVSEVVGVATLPSARRQGYASQLTANLARRALLEGDDLVFLSAADDDVARLYSKIGFRRAGTACIGSPAAATV</sequence>
<name>A0A919SNX2_9ACTN</name>
<accession>A0A919SNX2</accession>
<dbReference type="InterPro" id="IPR016181">
    <property type="entry name" value="Acyl_CoA_acyltransferase"/>
</dbReference>
<evidence type="ECO:0000259" key="1">
    <source>
        <dbReference type="PROSITE" id="PS51186"/>
    </source>
</evidence>
<organism evidence="2 3">
    <name type="scientific">Winogradskya consettensis</name>
    <dbReference type="NCBI Taxonomy" id="113560"/>
    <lineage>
        <taxon>Bacteria</taxon>
        <taxon>Bacillati</taxon>
        <taxon>Actinomycetota</taxon>
        <taxon>Actinomycetes</taxon>
        <taxon>Micromonosporales</taxon>
        <taxon>Micromonosporaceae</taxon>
        <taxon>Winogradskya</taxon>
    </lineage>
</organism>
<dbReference type="InterPro" id="IPR000182">
    <property type="entry name" value="GNAT_dom"/>
</dbReference>
<reference evidence="2" key="1">
    <citation type="submission" date="2021-03" db="EMBL/GenBank/DDBJ databases">
        <title>Whole genome shotgun sequence of Actinoplanes consettensis NBRC 14913.</title>
        <authorList>
            <person name="Komaki H."/>
            <person name="Tamura T."/>
        </authorList>
    </citation>
    <scope>NUCLEOTIDE SEQUENCE</scope>
    <source>
        <strain evidence="2">NBRC 14913</strain>
    </source>
</reference>
<gene>
    <name evidence="2" type="ORF">Aco04nite_43160</name>
</gene>
<dbReference type="CDD" id="cd04301">
    <property type="entry name" value="NAT_SF"/>
    <property type="match status" value="1"/>
</dbReference>